<accession>A0A919KDP8</accession>
<name>A0A919KDP8_9ACTN</name>
<protein>
    <recommendedName>
        <fullName evidence="3">Hydrolase of the HAD superfamily</fullName>
    </recommendedName>
</protein>
<dbReference type="EMBL" id="BOMW01000006">
    <property type="protein sequence ID" value="GIF02957.1"/>
    <property type="molecule type" value="Genomic_DNA"/>
</dbReference>
<dbReference type="PANTHER" id="PTHR43611">
    <property type="entry name" value="ALPHA-D-GLUCOSE 1-PHOSPHATE PHOSPHATASE"/>
    <property type="match status" value="1"/>
</dbReference>
<reference evidence="1" key="1">
    <citation type="submission" date="2021-01" db="EMBL/GenBank/DDBJ databases">
        <title>Whole genome shotgun sequence of Actinoplanes siamensis NBRC 109076.</title>
        <authorList>
            <person name="Komaki H."/>
            <person name="Tamura T."/>
        </authorList>
    </citation>
    <scope>NUCLEOTIDE SEQUENCE</scope>
    <source>
        <strain evidence="1">NBRC 109076</strain>
    </source>
</reference>
<sequence length="204" mass="22195">MRDRARALLIDLDGVLRRWDPAPMIAVEVKYGLKPAALLETSMSWDIYRPAMAGEISDAEWMGLVASRLPLDGADAAAAVAQWQAYRGEVDPEALEFVRGVRAAGRTVGLATNATDRLRGDLDALGLTGEVDVVISSSELKVHKPAPEFFEQACRAIGTLPKHVLFVDDDDRAIRGARAAGLSGYRWAGTEHVPYLRKALDIVD</sequence>
<dbReference type="InterPro" id="IPR006439">
    <property type="entry name" value="HAD-SF_hydro_IA"/>
</dbReference>
<dbReference type="SFLD" id="SFLDS00003">
    <property type="entry name" value="Haloacid_Dehalogenase"/>
    <property type="match status" value="1"/>
</dbReference>
<dbReference type="AlphaFoldDB" id="A0A919KDP8"/>
<evidence type="ECO:0000313" key="1">
    <source>
        <dbReference type="EMBL" id="GIF02957.1"/>
    </source>
</evidence>
<comment type="caution">
    <text evidence="1">The sequence shown here is derived from an EMBL/GenBank/DDBJ whole genome shotgun (WGS) entry which is preliminary data.</text>
</comment>
<dbReference type="Gene3D" id="3.40.50.1000">
    <property type="entry name" value="HAD superfamily/HAD-like"/>
    <property type="match status" value="1"/>
</dbReference>
<dbReference type="SUPFAM" id="SSF56784">
    <property type="entry name" value="HAD-like"/>
    <property type="match status" value="1"/>
</dbReference>
<evidence type="ECO:0008006" key="3">
    <source>
        <dbReference type="Google" id="ProtNLM"/>
    </source>
</evidence>
<dbReference type="RefSeq" id="WP_203676699.1">
    <property type="nucleotide sequence ID" value="NZ_BOMW01000006.1"/>
</dbReference>
<dbReference type="Pfam" id="PF00702">
    <property type="entry name" value="Hydrolase"/>
    <property type="match status" value="1"/>
</dbReference>
<dbReference type="SFLD" id="SFLDG01129">
    <property type="entry name" value="C1.5:_HAD__Beta-PGM__Phosphata"/>
    <property type="match status" value="1"/>
</dbReference>
<evidence type="ECO:0000313" key="2">
    <source>
        <dbReference type="Proteomes" id="UP000629619"/>
    </source>
</evidence>
<dbReference type="PANTHER" id="PTHR43611:SF3">
    <property type="entry name" value="FLAVIN MONONUCLEOTIDE HYDROLASE 1, CHLOROPLATIC"/>
    <property type="match status" value="1"/>
</dbReference>
<dbReference type="NCBIfam" id="TIGR01509">
    <property type="entry name" value="HAD-SF-IA-v3"/>
    <property type="match status" value="1"/>
</dbReference>
<dbReference type="InterPro" id="IPR023214">
    <property type="entry name" value="HAD_sf"/>
</dbReference>
<dbReference type="InterPro" id="IPR036412">
    <property type="entry name" value="HAD-like_sf"/>
</dbReference>
<gene>
    <name evidence="1" type="ORF">Asi03nite_04950</name>
</gene>
<keyword evidence="2" id="KW-1185">Reference proteome</keyword>
<dbReference type="Proteomes" id="UP000629619">
    <property type="component" value="Unassembled WGS sequence"/>
</dbReference>
<organism evidence="1 2">
    <name type="scientific">Actinoplanes siamensis</name>
    <dbReference type="NCBI Taxonomy" id="1223317"/>
    <lineage>
        <taxon>Bacteria</taxon>
        <taxon>Bacillati</taxon>
        <taxon>Actinomycetota</taxon>
        <taxon>Actinomycetes</taxon>
        <taxon>Micromonosporales</taxon>
        <taxon>Micromonosporaceae</taxon>
        <taxon>Actinoplanes</taxon>
    </lineage>
</organism>
<proteinExistence type="predicted"/>